<accession>A0A5D3FHI7</accession>
<feature type="transmembrane region" description="Helical" evidence="2">
    <location>
        <begin position="19"/>
        <end position="40"/>
    </location>
</feature>
<dbReference type="SUPFAM" id="SSF53300">
    <property type="entry name" value="vWA-like"/>
    <property type="match status" value="1"/>
</dbReference>
<feature type="transmembrane region" description="Helical" evidence="2">
    <location>
        <begin position="87"/>
        <end position="115"/>
    </location>
</feature>
<keyword evidence="2" id="KW-0472">Membrane</keyword>
<feature type="domain" description="VWFA" evidence="3">
    <location>
        <begin position="499"/>
        <end position="689"/>
    </location>
</feature>
<name>A0A5D3FHI7_9ACTN</name>
<keyword evidence="2" id="KW-1133">Transmembrane helix</keyword>
<keyword evidence="5" id="KW-1185">Reference proteome</keyword>
<dbReference type="SMART" id="SM00327">
    <property type="entry name" value="VWA"/>
    <property type="match status" value="1"/>
</dbReference>
<evidence type="ECO:0000256" key="2">
    <source>
        <dbReference type="SAM" id="Phobius"/>
    </source>
</evidence>
<keyword evidence="2" id="KW-0812">Transmembrane</keyword>
<protein>
    <submittedName>
        <fullName evidence="4">VWA domain-containing protein</fullName>
    </submittedName>
</protein>
<dbReference type="InterPro" id="IPR002035">
    <property type="entry name" value="VWF_A"/>
</dbReference>
<organism evidence="4 5">
    <name type="scientific">Actinomadura decatromicini</name>
    <dbReference type="NCBI Taxonomy" id="2604572"/>
    <lineage>
        <taxon>Bacteria</taxon>
        <taxon>Bacillati</taxon>
        <taxon>Actinomycetota</taxon>
        <taxon>Actinomycetes</taxon>
        <taxon>Streptosporangiales</taxon>
        <taxon>Thermomonosporaceae</taxon>
        <taxon>Actinomadura</taxon>
    </lineage>
</organism>
<sequence length="694" mass="72753">MAVDAPGGPDGGKARRERLFGWLGWVGGTGGIAAALGADLSFRNRLLLFIGVLVAVPLVMTLGLTLRDRVPKRDLPRAFLRRLGRICGLLLHQSARAIPAILATVLVWTAVHWSFVTSGASEKSCEPADVRVTVSPESLTALKAAAHRYVEDKSGGGCRKATITMTANSSISDLREGFANGWLEPGVEGDTSERVPMLGPRPDLWIPQTTLAAKDVIAHLDEAQSDGQGDGQSDGQGDGLRGKALLDLDEKKTAGTSPMVVASLSDAYRGSGSTGPEGLQSVLNRLRQQGVLDPLARALPDTSESALAATPALYQALASGDGAAERFLNKDRLVPGDATALLCRFREQSSAPPGGIAVVVPENTLADYARNKELGTACPPLANAAAAKRLVPYYTEELPVLDHPIVQVRWPGEDSEKRRAAISEFRDWLASHPPTGEGFRDAKGSAPTGPKTALGVLRDPTRNNAVPPRMPPHEGLKGAKGCVESLKAARACYEAARPNAVLTLAFDVSGSMGQTAKPALPRAQDIAQRIVAAARPRDQLRWATFSSPAPVAFERPVTIATGPKQQEQKNALQAGIRKITLRGGDRALADTVDAMRGTLRPGVQHLVVLTDGQTARTNAGARLSPGRLAERLRGDKAQSDLRVLIVSVGPDGCSAGPAKAIGDAVGEPCIDGSAGTAADAAGKIISSVIESTPS</sequence>
<dbReference type="RefSeq" id="WP_148762600.1">
    <property type="nucleotide sequence ID" value="NZ_VSRQ01000005.1"/>
</dbReference>
<dbReference type="InterPro" id="IPR036465">
    <property type="entry name" value="vWFA_dom_sf"/>
</dbReference>
<dbReference type="CDD" id="cd00198">
    <property type="entry name" value="vWFA"/>
    <property type="match status" value="1"/>
</dbReference>
<evidence type="ECO:0000259" key="3">
    <source>
        <dbReference type="SMART" id="SM00327"/>
    </source>
</evidence>
<feature type="region of interest" description="Disordered" evidence="1">
    <location>
        <begin position="433"/>
        <end position="453"/>
    </location>
</feature>
<evidence type="ECO:0000313" key="4">
    <source>
        <dbReference type="EMBL" id="TYK46755.1"/>
    </source>
</evidence>
<gene>
    <name evidence="4" type="ORF">FXF68_23190</name>
</gene>
<dbReference type="Proteomes" id="UP000323505">
    <property type="component" value="Unassembled WGS sequence"/>
</dbReference>
<dbReference type="EMBL" id="VSRQ01000005">
    <property type="protein sequence ID" value="TYK46755.1"/>
    <property type="molecule type" value="Genomic_DNA"/>
</dbReference>
<feature type="transmembrane region" description="Helical" evidence="2">
    <location>
        <begin position="46"/>
        <end position="66"/>
    </location>
</feature>
<comment type="caution">
    <text evidence="4">The sequence shown here is derived from an EMBL/GenBank/DDBJ whole genome shotgun (WGS) entry which is preliminary data.</text>
</comment>
<evidence type="ECO:0000313" key="5">
    <source>
        <dbReference type="Proteomes" id="UP000323505"/>
    </source>
</evidence>
<dbReference type="AlphaFoldDB" id="A0A5D3FHI7"/>
<proteinExistence type="predicted"/>
<reference evidence="4 5" key="1">
    <citation type="submission" date="2019-08" db="EMBL/GenBank/DDBJ databases">
        <title>Actinomadura sp. nov. CYP1-5 isolated from mountain soil.</title>
        <authorList>
            <person name="Songsumanus A."/>
            <person name="Kuncharoen N."/>
            <person name="Kudo T."/>
            <person name="Yuki M."/>
            <person name="Igarashi Y."/>
            <person name="Tanasupawat S."/>
        </authorList>
    </citation>
    <scope>NUCLEOTIDE SEQUENCE [LARGE SCALE GENOMIC DNA]</scope>
    <source>
        <strain evidence="4 5">CYP1-5</strain>
    </source>
</reference>
<evidence type="ECO:0000256" key="1">
    <source>
        <dbReference type="SAM" id="MobiDB-lite"/>
    </source>
</evidence>
<dbReference type="Gene3D" id="3.40.50.410">
    <property type="entry name" value="von Willebrand factor, type A domain"/>
    <property type="match status" value="1"/>
</dbReference>